<dbReference type="GO" id="GO:0005524">
    <property type="term" value="F:ATP binding"/>
    <property type="evidence" value="ECO:0007669"/>
    <property type="project" value="UniProtKB-KW"/>
</dbReference>
<accession>A0A7R9KHH4</accession>
<dbReference type="AlphaFoldDB" id="A0A7R9KHH4"/>
<dbReference type="Gene3D" id="3.40.850.10">
    <property type="entry name" value="Kinesin motor domain"/>
    <property type="match status" value="1"/>
</dbReference>
<reference evidence="3" key="1">
    <citation type="submission" date="2020-11" db="EMBL/GenBank/DDBJ databases">
        <authorList>
            <person name="Tran Van P."/>
        </authorList>
    </citation>
    <scope>NUCLEOTIDE SEQUENCE</scope>
</reference>
<organism evidence="3">
    <name type="scientific">Medioppia subpectinata</name>
    <dbReference type="NCBI Taxonomy" id="1979941"/>
    <lineage>
        <taxon>Eukaryota</taxon>
        <taxon>Metazoa</taxon>
        <taxon>Ecdysozoa</taxon>
        <taxon>Arthropoda</taxon>
        <taxon>Chelicerata</taxon>
        <taxon>Arachnida</taxon>
        <taxon>Acari</taxon>
        <taxon>Acariformes</taxon>
        <taxon>Sarcoptiformes</taxon>
        <taxon>Oribatida</taxon>
        <taxon>Brachypylina</taxon>
        <taxon>Oppioidea</taxon>
        <taxon>Oppiidae</taxon>
        <taxon>Medioppia</taxon>
    </lineage>
</organism>
<proteinExistence type="predicted"/>
<name>A0A7R9KHH4_9ACAR</name>
<evidence type="ECO:0000313" key="3">
    <source>
        <dbReference type="EMBL" id="CAD7622936.1"/>
    </source>
</evidence>
<keyword evidence="2" id="KW-0067">ATP-binding</keyword>
<gene>
    <name evidence="3" type="ORF">OSB1V03_LOCUS3397</name>
</gene>
<dbReference type="Proteomes" id="UP000759131">
    <property type="component" value="Unassembled WGS sequence"/>
</dbReference>
<dbReference type="SUPFAM" id="SSF52540">
    <property type="entry name" value="P-loop containing nucleoside triphosphate hydrolases"/>
    <property type="match status" value="1"/>
</dbReference>
<dbReference type="EMBL" id="OC855941">
    <property type="protein sequence ID" value="CAD7622936.1"/>
    <property type="molecule type" value="Genomic_DNA"/>
</dbReference>
<evidence type="ECO:0000256" key="1">
    <source>
        <dbReference type="ARBA" id="ARBA00022741"/>
    </source>
</evidence>
<protein>
    <submittedName>
        <fullName evidence="3">Uncharacterized protein</fullName>
    </submittedName>
</protein>
<evidence type="ECO:0000313" key="4">
    <source>
        <dbReference type="Proteomes" id="UP000759131"/>
    </source>
</evidence>
<keyword evidence="1" id="KW-0547">Nucleotide-binding</keyword>
<dbReference type="EMBL" id="CAJPIZ010001366">
    <property type="protein sequence ID" value="CAG2103366.1"/>
    <property type="molecule type" value="Genomic_DNA"/>
</dbReference>
<evidence type="ECO:0000256" key="2">
    <source>
        <dbReference type="ARBA" id="ARBA00022840"/>
    </source>
</evidence>
<dbReference type="InterPro" id="IPR027417">
    <property type="entry name" value="P-loop_NTPase"/>
</dbReference>
<sequence>MSFLLNNWLTSGCVPPIGTQETMLSTDGLMVYAINWLFAALKASKRRFAIKCSAAQIGHNGIKDVLANHHSSSLSSSPANTSTSLSSPVCSKISAKLLKTNTILSQLREISCISAKRAAHCLDIITANYNQTQHQHNHNHNTSDTNSSSLLFTLHVYQYQIIANTNGKNTEKFINLFLRQNTGHRIDSKLIPVSAHVCYACCADGLRSFAPDV</sequence>
<keyword evidence="4" id="KW-1185">Reference proteome</keyword>
<dbReference type="InterPro" id="IPR036961">
    <property type="entry name" value="Kinesin_motor_dom_sf"/>
</dbReference>